<keyword evidence="2" id="KW-1185">Reference proteome</keyword>
<evidence type="ECO:0000313" key="1">
    <source>
        <dbReference type="EMBL" id="AKJ73092.1"/>
    </source>
</evidence>
<dbReference type="RefSeq" id="YP_009289458.1">
    <property type="nucleotide sequence ID" value="NC_031095.1"/>
</dbReference>
<dbReference type="KEGG" id="vg:29080569"/>
<dbReference type="Pfam" id="PF23772">
    <property type="entry name" value="Phage_g100"/>
    <property type="match status" value="1"/>
</dbReference>
<dbReference type="EMBL" id="KR269720">
    <property type="protein sequence ID" value="AKJ73092.1"/>
    <property type="molecule type" value="Genomic_DNA"/>
</dbReference>
<proteinExistence type="predicted"/>
<name>A0A161C2K8_9CAUD</name>
<dbReference type="GeneID" id="29080569"/>
<gene>
    <name evidence="1" type="ORF">PKO111_057</name>
</gene>
<reference evidence="1 2" key="1">
    <citation type="submission" date="2015-04" db="EMBL/GenBank/DDBJ databases">
        <title>Complete Genome Sequence of K. oxytoca Bacteriophage PKO111.</title>
        <authorList>
            <person name="Lee J.-H."/>
            <person name="Park E.-A."/>
            <person name="Lee D.-H."/>
        </authorList>
    </citation>
    <scope>NUCLEOTIDE SEQUENCE [LARGE SCALE GENOMIC DNA]</scope>
</reference>
<dbReference type="InterPro" id="IPR057112">
    <property type="entry name" value="Phage_g100"/>
</dbReference>
<evidence type="ECO:0000313" key="2">
    <source>
        <dbReference type="Proteomes" id="UP000202948"/>
    </source>
</evidence>
<organism evidence="1 2">
    <name type="scientific">Klebsiella phage PKO111</name>
    <dbReference type="NCBI Taxonomy" id="1654928"/>
    <lineage>
        <taxon>Viruses</taxon>
        <taxon>Duplodnaviria</taxon>
        <taxon>Heunggongvirae</taxon>
        <taxon>Uroviricota</taxon>
        <taxon>Caudoviricetes</taxon>
        <taxon>Pantevenvirales</taxon>
        <taxon>Straboviridae</taxon>
        <taxon>Tevenvirinae</taxon>
        <taxon>Jiaodavirus</taxon>
        <taxon>Jiaodavirus pko111</taxon>
    </lineage>
</organism>
<sequence>MIKLTTELQPGKIFYHVCGVNRTETKAGDISRYIVASGTYDVELGLRGVYSRKSPFFQVICEYENYAGKTESYSTERSAHDMGVFKPGEKRSVHNLNRAFWTREEAERFIKELQEDKFSDPDDQAYADRLTPSEDFRRQQEFMDSYLDSCDYDYYDFDDGEE</sequence>
<protein>
    <submittedName>
        <fullName evidence="1">Uncharacterized protein</fullName>
    </submittedName>
</protein>
<accession>A0A161C2K8</accession>
<dbReference type="Proteomes" id="UP000202948">
    <property type="component" value="Segment"/>
</dbReference>